<dbReference type="RefSeq" id="WP_380113429.1">
    <property type="nucleotide sequence ID" value="NZ_JBHSIU010000008.1"/>
</dbReference>
<dbReference type="EMBL" id="JBHSIU010000008">
    <property type="protein sequence ID" value="MFC4997199.1"/>
    <property type="molecule type" value="Genomic_DNA"/>
</dbReference>
<feature type="compositionally biased region" description="Gly residues" evidence="1">
    <location>
        <begin position="42"/>
        <end position="54"/>
    </location>
</feature>
<evidence type="ECO:0000256" key="1">
    <source>
        <dbReference type="SAM" id="MobiDB-lite"/>
    </source>
</evidence>
<dbReference type="Proteomes" id="UP001595912">
    <property type="component" value="Unassembled WGS sequence"/>
</dbReference>
<comment type="caution">
    <text evidence="2">The sequence shown here is derived from an EMBL/GenBank/DDBJ whole genome shotgun (WGS) entry which is preliminary data.</text>
</comment>
<name>A0ABV9VM93_9ACTN</name>
<evidence type="ECO:0008006" key="4">
    <source>
        <dbReference type="Google" id="ProtNLM"/>
    </source>
</evidence>
<evidence type="ECO:0000313" key="2">
    <source>
        <dbReference type="EMBL" id="MFC4997199.1"/>
    </source>
</evidence>
<evidence type="ECO:0000313" key="3">
    <source>
        <dbReference type="Proteomes" id="UP001595912"/>
    </source>
</evidence>
<accession>A0ABV9VM93</accession>
<reference evidence="3" key="1">
    <citation type="journal article" date="2019" name="Int. J. Syst. Evol. Microbiol.">
        <title>The Global Catalogue of Microorganisms (GCM) 10K type strain sequencing project: providing services to taxonomists for standard genome sequencing and annotation.</title>
        <authorList>
            <consortium name="The Broad Institute Genomics Platform"/>
            <consortium name="The Broad Institute Genome Sequencing Center for Infectious Disease"/>
            <person name="Wu L."/>
            <person name="Ma J."/>
        </authorList>
    </citation>
    <scope>NUCLEOTIDE SEQUENCE [LARGE SCALE GENOMIC DNA]</scope>
    <source>
        <strain evidence="3">CGMCC 4.7152</strain>
    </source>
</reference>
<keyword evidence="3" id="KW-1185">Reference proteome</keyword>
<organism evidence="2 3">
    <name type="scientific">Dactylosporangium cerinum</name>
    <dbReference type="NCBI Taxonomy" id="1434730"/>
    <lineage>
        <taxon>Bacteria</taxon>
        <taxon>Bacillati</taxon>
        <taxon>Actinomycetota</taxon>
        <taxon>Actinomycetes</taxon>
        <taxon>Micromonosporales</taxon>
        <taxon>Micromonosporaceae</taxon>
        <taxon>Dactylosporangium</taxon>
    </lineage>
</organism>
<protein>
    <recommendedName>
        <fullName evidence="4">Secreted protein</fullName>
    </recommendedName>
</protein>
<sequence>MNAPKRLGVFAAFLAVVFGAAFGVGRLAGPDAVAESRPAGEGHSGGGGHGGEPSGTGAYAIRLDPYTSGSLSFTVVGPDGRVVTGFEPVHEKPLHLIVVRRDLSGFQHVHPDLAADGTWRVPLALTDGGPWRAYADFTATGGPATVLATDLEVPGVQHSAAPLPAPITTTVVDGYTVRLDLHDGVSFGVSLDGRPVTDLQPYLGAAGHLVAIAQQDLAYLHVHPTAPATRGPDVGFAVEGAGSGTHRLYFQFRHRDVVHTAEFTVTGIGGGHAHN</sequence>
<gene>
    <name evidence="2" type="ORF">ACFPIJ_05100</name>
</gene>
<feature type="region of interest" description="Disordered" evidence="1">
    <location>
        <begin position="33"/>
        <end position="59"/>
    </location>
</feature>
<proteinExistence type="predicted"/>